<organism evidence="2 3">
    <name type="scientific">Pinctada imbricata</name>
    <name type="common">Atlantic pearl-oyster</name>
    <name type="synonym">Pinctada martensii</name>
    <dbReference type="NCBI Taxonomy" id="66713"/>
    <lineage>
        <taxon>Eukaryota</taxon>
        <taxon>Metazoa</taxon>
        <taxon>Spiralia</taxon>
        <taxon>Lophotrochozoa</taxon>
        <taxon>Mollusca</taxon>
        <taxon>Bivalvia</taxon>
        <taxon>Autobranchia</taxon>
        <taxon>Pteriomorphia</taxon>
        <taxon>Pterioida</taxon>
        <taxon>Pterioidea</taxon>
        <taxon>Pteriidae</taxon>
        <taxon>Pinctada</taxon>
    </lineage>
</organism>
<dbReference type="AlphaFoldDB" id="A0AA89C965"/>
<dbReference type="Proteomes" id="UP001186944">
    <property type="component" value="Unassembled WGS sequence"/>
</dbReference>
<dbReference type="Gene3D" id="3.30.70.1820">
    <property type="entry name" value="L1 transposable element, RRM domain"/>
    <property type="match status" value="1"/>
</dbReference>
<feature type="region of interest" description="Disordered" evidence="1">
    <location>
        <begin position="1"/>
        <end position="36"/>
    </location>
</feature>
<evidence type="ECO:0000256" key="1">
    <source>
        <dbReference type="SAM" id="MobiDB-lite"/>
    </source>
</evidence>
<keyword evidence="3" id="KW-1185">Reference proteome</keyword>
<name>A0AA89C965_PINIB</name>
<protein>
    <submittedName>
        <fullName evidence="2">Uncharacterized protein</fullName>
    </submittedName>
</protein>
<dbReference type="EMBL" id="VSWD01000006">
    <property type="protein sequence ID" value="KAK3100476.1"/>
    <property type="molecule type" value="Genomic_DNA"/>
</dbReference>
<evidence type="ECO:0000313" key="3">
    <source>
        <dbReference type="Proteomes" id="UP001186944"/>
    </source>
</evidence>
<reference evidence="2" key="1">
    <citation type="submission" date="2019-08" db="EMBL/GenBank/DDBJ databases">
        <title>The improved chromosome-level genome for the pearl oyster Pinctada fucata martensii using PacBio sequencing and Hi-C.</title>
        <authorList>
            <person name="Zheng Z."/>
        </authorList>
    </citation>
    <scope>NUCLEOTIDE SEQUENCE</scope>
    <source>
        <strain evidence="2">ZZ-2019</strain>
        <tissue evidence="2">Adductor muscle</tissue>
    </source>
</reference>
<feature type="compositionally biased region" description="Polar residues" evidence="1">
    <location>
        <begin position="1"/>
        <end position="13"/>
    </location>
</feature>
<accession>A0AA89C965</accession>
<gene>
    <name evidence="2" type="ORF">FSP39_020648</name>
</gene>
<evidence type="ECO:0000313" key="2">
    <source>
        <dbReference type="EMBL" id="KAK3100476.1"/>
    </source>
</evidence>
<proteinExistence type="predicted"/>
<sequence>MPLNSSRRISQIEKSAPLPEKSADNGNSNGKADDLTEIKSDLAEIKKSIKRTEKALEKSVKSEDLRELVASIIKEILAKNKEELTEIIDEKVDERCREVEHKFANVKMDLRDDIDSLNMDIETFREKLAENNRVIRDLQKKLERAENNATDALRKSNRNEQYSRKTNIKVCGVKEEYRENTVEVVRKVLKEKAGVDIQEKDVVAVHRIPGKPNLPKPILLKVKNSEIKTSIMRKRSDVKKAQGNVKLVDDVTELNAKLIDKLFQHDDIESAYYYNGAVYGISNGKRFLFDIDENIDMKLKIRKR</sequence>
<comment type="caution">
    <text evidence="2">The sequence shown here is derived from an EMBL/GenBank/DDBJ whole genome shotgun (WGS) entry which is preliminary data.</text>
</comment>